<comment type="caution">
    <text evidence="1">The sequence shown here is derived from an EMBL/GenBank/DDBJ whole genome shotgun (WGS) entry which is preliminary data.</text>
</comment>
<evidence type="ECO:0000313" key="1">
    <source>
        <dbReference type="EMBL" id="KAK7324035.1"/>
    </source>
</evidence>
<evidence type="ECO:0000313" key="2">
    <source>
        <dbReference type="Proteomes" id="UP001367508"/>
    </source>
</evidence>
<protein>
    <submittedName>
        <fullName evidence="1">Uncharacterized protein</fullName>
    </submittedName>
</protein>
<sequence>MDGLITQRATGPFLLHDFAASLMGTRGSNLLCDRRGNRRSVQSFSSPSFLLKLEEDSNSSLLSALEAQKNSNPLFCTQIPFLYGPSPF</sequence>
<gene>
    <name evidence="1" type="ORF">VNO77_27546</name>
</gene>
<proteinExistence type="predicted"/>
<accession>A0AAN9Q487</accession>
<dbReference type="Proteomes" id="UP001367508">
    <property type="component" value="Unassembled WGS sequence"/>
</dbReference>
<keyword evidence="2" id="KW-1185">Reference proteome</keyword>
<dbReference type="AlphaFoldDB" id="A0AAN9Q487"/>
<reference evidence="1 2" key="1">
    <citation type="submission" date="2024-01" db="EMBL/GenBank/DDBJ databases">
        <title>The genomes of 5 underutilized Papilionoideae crops provide insights into root nodulation and disease resistanc.</title>
        <authorList>
            <person name="Jiang F."/>
        </authorList>
    </citation>
    <scope>NUCLEOTIDE SEQUENCE [LARGE SCALE GENOMIC DNA]</scope>
    <source>
        <strain evidence="1">LVBAO_FW01</strain>
        <tissue evidence="1">Leaves</tissue>
    </source>
</reference>
<organism evidence="1 2">
    <name type="scientific">Canavalia gladiata</name>
    <name type="common">Sword bean</name>
    <name type="synonym">Dolichos gladiatus</name>
    <dbReference type="NCBI Taxonomy" id="3824"/>
    <lineage>
        <taxon>Eukaryota</taxon>
        <taxon>Viridiplantae</taxon>
        <taxon>Streptophyta</taxon>
        <taxon>Embryophyta</taxon>
        <taxon>Tracheophyta</taxon>
        <taxon>Spermatophyta</taxon>
        <taxon>Magnoliopsida</taxon>
        <taxon>eudicotyledons</taxon>
        <taxon>Gunneridae</taxon>
        <taxon>Pentapetalae</taxon>
        <taxon>rosids</taxon>
        <taxon>fabids</taxon>
        <taxon>Fabales</taxon>
        <taxon>Fabaceae</taxon>
        <taxon>Papilionoideae</taxon>
        <taxon>50 kb inversion clade</taxon>
        <taxon>NPAAA clade</taxon>
        <taxon>indigoferoid/millettioid clade</taxon>
        <taxon>Phaseoleae</taxon>
        <taxon>Canavalia</taxon>
    </lineage>
</organism>
<name>A0AAN9Q487_CANGL</name>
<dbReference type="EMBL" id="JAYMYQ010000006">
    <property type="protein sequence ID" value="KAK7324035.1"/>
    <property type="molecule type" value="Genomic_DNA"/>
</dbReference>